<accession>A0ABP7I794</accession>
<dbReference type="InterPro" id="IPR051791">
    <property type="entry name" value="Pra-immunoreactive"/>
</dbReference>
<keyword evidence="3 6" id="KW-0812">Transmembrane</keyword>
<comment type="caution">
    <text evidence="8">The sequence shown here is derived from an EMBL/GenBank/DDBJ whole genome shotgun (WGS) entry which is preliminary data.</text>
</comment>
<name>A0ABP7I794_9ACTN</name>
<gene>
    <name evidence="8" type="ORF">GCM10022242_11820</name>
</gene>
<comment type="subcellular location">
    <subcellularLocation>
        <location evidence="1">Cell membrane</location>
        <topology evidence="1">Multi-pass membrane protein</topology>
    </subcellularLocation>
</comment>
<dbReference type="PANTHER" id="PTHR36115:SF6">
    <property type="entry name" value="PROLINE-RICH ANTIGEN HOMOLOG"/>
    <property type="match status" value="1"/>
</dbReference>
<protein>
    <submittedName>
        <fullName evidence="8">RDD family protein</fullName>
    </submittedName>
</protein>
<dbReference type="InterPro" id="IPR010432">
    <property type="entry name" value="RDD"/>
</dbReference>
<keyword evidence="9" id="KW-1185">Reference proteome</keyword>
<evidence type="ECO:0000313" key="9">
    <source>
        <dbReference type="Proteomes" id="UP001501821"/>
    </source>
</evidence>
<feature type="transmembrane region" description="Helical" evidence="6">
    <location>
        <begin position="61"/>
        <end position="81"/>
    </location>
</feature>
<sequence>MPAGALSFETASWGRRVLAFVLDGVLSAVGVIAVMGIDGYLDDPSARWWVLTVWLMETTAMTWLGGGSLGKLFTGLCVVPATGPLRRINPVRILGRQILVALVIPPLVFRPDGRGLHDLFAGTATITFSTLQSLRGGA</sequence>
<evidence type="ECO:0000313" key="8">
    <source>
        <dbReference type="EMBL" id="GAA3810959.1"/>
    </source>
</evidence>
<dbReference type="Proteomes" id="UP001501821">
    <property type="component" value="Unassembled WGS sequence"/>
</dbReference>
<dbReference type="EMBL" id="BAABAH010000003">
    <property type="protein sequence ID" value="GAA3810959.1"/>
    <property type="molecule type" value="Genomic_DNA"/>
</dbReference>
<dbReference type="PANTHER" id="PTHR36115">
    <property type="entry name" value="PROLINE-RICH ANTIGEN HOMOLOG-RELATED"/>
    <property type="match status" value="1"/>
</dbReference>
<organism evidence="8 9">
    <name type="scientific">Nocardioides panacisoli</name>
    <dbReference type="NCBI Taxonomy" id="627624"/>
    <lineage>
        <taxon>Bacteria</taxon>
        <taxon>Bacillati</taxon>
        <taxon>Actinomycetota</taxon>
        <taxon>Actinomycetes</taxon>
        <taxon>Propionibacteriales</taxon>
        <taxon>Nocardioidaceae</taxon>
        <taxon>Nocardioides</taxon>
    </lineage>
</organism>
<dbReference type="Pfam" id="PF06271">
    <property type="entry name" value="RDD"/>
    <property type="match status" value="1"/>
</dbReference>
<evidence type="ECO:0000256" key="4">
    <source>
        <dbReference type="ARBA" id="ARBA00022989"/>
    </source>
</evidence>
<keyword evidence="2" id="KW-1003">Cell membrane</keyword>
<evidence type="ECO:0000256" key="3">
    <source>
        <dbReference type="ARBA" id="ARBA00022692"/>
    </source>
</evidence>
<feature type="domain" description="RDD" evidence="7">
    <location>
        <begin position="10"/>
        <end position="122"/>
    </location>
</feature>
<evidence type="ECO:0000256" key="6">
    <source>
        <dbReference type="SAM" id="Phobius"/>
    </source>
</evidence>
<keyword evidence="5 6" id="KW-0472">Membrane</keyword>
<reference evidence="9" key="1">
    <citation type="journal article" date="2019" name="Int. J. Syst. Evol. Microbiol.">
        <title>The Global Catalogue of Microorganisms (GCM) 10K type strain sequencing project: providing services to taxonomists for standard genome sequencing and annotation.</title>
        <authorList>
            <consortium name="The Broad Institute Genomics Platform"/>
            <consortium name="The Broad Institute Genome Sequencing Center for Infectious Disease"/>
            <person name="Wu L."/>
            <person name="Ma J."/>
        </authorList>
    </citation>
    <scope>NUCLEOTIDE SEQUENCE [LARGE SCALE GENOMIC DNA]</scope>
    <source>
        <strain evidence="9">JCM 16953</strain>
    </source>
</reference>
<evidence type="ECO:0000256" key="2">
    <source>
        <dbReference type="ARBA" id="ARBA00022475"/>
    </source>
</evidence>
<evidence type="ECO:0000259" key="7">
    <source>
        <dbReference type="Pfam" id="PF06271"/>
    </source>
</evidence>
<proteinExistence type="predicted"/>
<feature type="transmembrane region" description="Helical" evidence="6">
    <location>
        <begin position="17"/>
        <end position="41"/>
    </location>
</feature>
<evidence type="ECO:0000256" key="5">
    <source>
        <dbReference type="ARBA" id="ARBA00023136"/>
    </source>
</evidence>
<evidence type="ECO:0000256" key="1">
    <source>
        <dbReference type="ARBA" id="ARBA00004651"/>
    </source>
</evidence>
<keyword evidence="4 6" id="KW-1133">Transmembrane helix</keyword>